<dbReference type="GO" id="GO:0005886">
    <property type="term" value="C:plasma membrane"/>
    <property type="evidence" value="ECO:0007669"/>
    <property type="project" value="UniProtKB-SubCell"/>
</dbReference>
<evidence type="ECO:0000313" key="14">
    <source>
        <dbReference type="EMBL" id="AKF05445.1"/>
    </source>
</evidence>
<evidence type="ECO:0000256" key="10">
    <source>
        <dbReference type="ARBA" id="ARBA00023136"/>
    </source>
</evidence>
<evidence type="ECO:0000256" key="7">
    <source>
        <dbReference type="ARBA" id="ARBA00022840"/>
    </source>
</evidence>
<evidence type="ECO:0000256" key="8">
    <source>
        <dbReference type="ARBA" id="ARBA00022989"/>
    </source>
</evidence>
<evidence type="ECO:0000256" key="2">
    <source>
        <dbReference type="ARBA" id="ARBA00022475"/>
    </source>
</evidence>
<feature type="domain" description="Signal transduction histidine kinase internal region" evidence="12">
    <location>
        <begin position="215"/>
        <end position="289"/>
    </location>
</feature>
<dbReference type="Pfam" id="PF06580">
    <property type="entry name" value="His_kinase"/>
    <property type="match status" value="1"/>
</dbReference>
<evidence type="ECO:0000256" key="1">
    <source>
        <dbReference type="ARBA" id="ARBA00004651"/>
    </source>
</evidence>
<name>A0A0F6YH82_9BACT</name>
<keyword evidence="7" id="KW-0067">ATP-binding</keyword>
<dbReference type="InterPro" id="IPR011620">
    <property type="entry name" value="Sig_transdc_His_kinase_LytS_TM"/>
</dbReference>
<evidence type="ECO:0000256" key="9">
    <source>
        <dbReference type="ARBA" id="ARBA00023012"/>
    </source>
</evidence>
<sequence length="423" mass="44664">MTPPTLLVELAEKMGLLAAAALVAVLFPPLRNRLLGVGRRVDKLAAVGLGFGLSVWGATLGLHVAGEDINVRAIGILIAAILGGWKAGLLAGLGGGLFYAFQVDPQTAPYVLIASVVDGVLAGVVAERKPEWVEGPRVFFTAIAVQGVHLFVVGVGLVAFGYAERYLPAWPAHLVKLVVNGAGVTLFVMVARLVISREERGVALAHARAAADKAALEALRRRLEPHFLFNALTAIRATIRRDPEAARELVSDLADLYRYLLSHPDDAPLSAEIDHASAYLAIERARLGEGRVRVDIDVPAALRAHRVPALLLQPLVENAVRHGVARRSGAGTIRIGAHEDGDSLVIEVEDACEGDPVPANEKGSGIALATLRERLGRLFGDRAAIDLDVGAMGARASVKLPLEAQTTSSGARVLASIEERANA</sequence>
<organism evidence="14 15">
    <name type="scientific">Sandaracinus amylolyticus</name>
    <dbReference type="NCBI Taxonomy" id="927083"/>
    <lineage>
        <taxon>Bacteria</taxon>
        <taxon>Pseudomonadati</taxon>
        <taxon>Myxococcota</taxon>
        <taxon>Polyangia</taxon>
        <taxon>Polyangiales</taxon>
        <taxon>Sandaracinaceae</taxon>
        <taxon>Sandaracinus</taxon>
    </lineage>
</organism>
<keyword evidence="5" id="KW-0547">Nucleotide-binding</keyword>
<evidence type="ECO:0000256" key="5">
    <source>
        <dbReference type="ARBA" id="ARBA00022741"/>
    </source>
</evidence>
<dbReference type="Proteomes" id="UP000034883">
    <property type="component" value="Chromosome"/>
</dbReference>
<dbReference type="InterPro" id="IPR010559">
    <property type="entry name" value="Sig_transdc_His_kin_internal"/>
</dbReference>
<dbReference type="GO" id="GO:0071555">
    <property type="term" value="P:cell wall organization"/>
    <property type="evidence" value="ECO:0007669"/>
    <property type="project" value="InterPro"/>
</dbReference>
<feature type="transmembrane region" description="Helical" evidence="11">
    <location>
        <begin position="138"/>
        <end position="162"/>
    </location>
</feature>
<feature type="domain" description="Signal transduction histidine kinase 5TM receptor LytS transmembrane region" evidence="13">
    <location>
        <begin position="42"/>
        <end position="164"/>
    </location>
</feature>
<evidence type="ECO:0000259" key="13">
    <source>
        <dbReference type="Pfam" id="PF07694"/>
    </source>
</evidence>
<feature type="transmembrane region" description="Helical" evidence="11">
    <location>
        <begin position="107"/>
        <end position="126"/>
    </location>
</feature>
<keyword evidence="8 11" id="KW-1133">Transmembrane helix</keyword>
<keyword evidence="2" id="KW-1003">Cell membrane</keyword>
<evidence type="ECO:0000256" key="6">
    <source>
        <dbReference type="ARBA" id="ARBA00022777"/>
    </source>
</evidence>
<keyword evidence="9" id="KW-0902">Two-component regulatory system</keyword>
<proteinExistence type="predicted"/>
<dbReference type="AlphaFoldDB" id="A0A0F6YH82"/>
<dbReference type="GO" id="GO:0000155">
    <property type="term" value="F:phosphorelay sensor kinase activity"/>
    <property type="evidence" value="ECO:0007669"/>
    <property type="project" value="InterPro"/>
</dbReference>
<feature type="transmembrane region" description="Helical" evidence="11">
    <location>
        <begin position="74"/>
        <end position="101"/>
    </location>
</feature>
<dbReference type="InterPro" id="IPR050640">
    <property type="entry name" value="Bact_2-comp_sensor_kinase"/>
</dbReference>
<accession>A0A0F6YH82</accession>
<protein>
    <submittedName>
        <fullName evidence="14">Autolysin sensor kinase</fullName>
    </submittedName>
</protein>
<dbReference type="KEGG" id="samy:DB32_002594"/>
<evidence type="ECO:0000256" key="3">
    <source>
        <dbReference type="ARBA" id="ARBA00022679"/>
    </source>
</evidence>
<evidence type="ECO:0000256" key="4">
    <source>
        <dbReference type="ARBA" id="ARBA00022692"/>
    </source>
</evidence>
<dbReference type="EMBL" id="CP011125">
    <property type="protein sequence ID" value="AKF05445.1"/>
    <property type="molecule type" value="Genomic_DNA"/>
</dbReference>
<reference evidence="14 15" key="1">
    <citation type="submission" date="2015-03" db="EMBL/GenBank/DDBJ databases">
        <title>Genome assembly of Sandaracinus amylolyticus DSM 53668.</title>
        <authorList>
            <person name="Sharma G."/>
            <person name="Subramanian S."/>
        </authorList>
    </citation>
    <scope>NUCLEOTIDE SEQUENCE [LARGE SCALE GENOMIC DNA]</scope>
    <source>
        <strain evidence="14 15">DSM 53668</strain>
    </source>
</reference>
<feature type="transmembrane region" description="Helical" evidence="11">
    <location>
        <begin position="43"/>
        <end position="62"/>
    </location>
</feature>
<dbReference type="PANTHER" id="PTHR34220:SF7">
    <property type="entry name" value="SENSOR HISTIDINE KINASE YPDA"/>
    <property type="match status" value="1"/>
</dbReference>
<dbReference type="PANTHER" id="PTHR34220">
    <property type="entry name" value="SENSOR HISTIDINE KINASE YPDA"/>
    <property type="match status" value="1"/>
</dbReference>
<dbReference type="OrthoDB" id="2514702at2"/>
<dbReference type="GO" id="GO:0005524">
    <property type="term" value="F:ATP binding"/>
    <property type="evidence" value="ECO:0007669"/>
    <property type="project" value="UniProtKB-KW"/>
</dbReference>
<dbReference type="InterPro" id="IPR036890">
    <property type="entry name" value="HATPase_C_sf"/>
</dbReference>
<comment type="subcellular location">
    <subcellularLocation>
        <location evidence="1">Cell membrane</location>
        <topology evidence="1">Multi-pass membrane protein</topology>
    </subcellularLocation>
</comment>
<dbReference type="Pfam" id="PF07694">
    <property type="entry name" value="5TM-5TMR_LYT"/>
    <property type="match status" value="1"/>
</dbReference>
<evidence type="ECO:0000256" key="11">
    <source>
        <dbReference type="SAM" id="Phobius"/>
    </source>
</evidence>
<keyword evidence="4 11" id="KW-0812">Transmembrane</keyword>
<dbReference type="Gene3D" id="3.30.565.10">
    <property type="entry name" value="Histidine kinase-like ATPase, C-terminal domain"/>
    <property type="match status" value="1"/>
</dbReference>
<dbReference type="STRING" id="927083.DB32_002594"/>
<keyword evidence="10 11" id="KW-0472">Membrane</keyword>
<gene>
    <name evidence="14" type="ORF">DB32_002594</name>
</gene>
<evidence type="ECO:0000313" key="15">
    <source>
        <dbReference type="Proteomes" id="UP000034883"/>
    </source>
</evidence>
<keyword evidence="15" id="KW-1185">Reference proteome</keyword>
<dbReference type="SUPFAM" id="SSF55874">
    <property type="entry name" value="ATPase domain of HSP90 chaperone/DNA topoisomerase II/histidine kinase"/>
    <property type="match status" value="1"/>
</dbReference>
<dbReference type="Gene3D" id="1.10.1760.20">
    <property type="match status" value="1"/>
</dbReference>
<dbReference type="RefSeq" id="WP_053232682.1">
    <property type="nucleotide sequence ID" value="NZ_CP011125.1"/>
</dbReference>
<keyword evidence="3" id="KW-0808">Transferase</keyword>
<evidence type="ECO:0000259" key="12">
    <source>
        <dbReference type="Pfam" id="PF06580"/>
    </source>
</evidence>
<feature type="transmembrane region" description="Helical" evidence="11">
    <location>
        <begin position="174"/>
        <end position="195"/>
    </location>
</feature>
<keyword evidence="6 14" id="KW-0418">Kinase</keyword>